<evidence type="ECO:0000259" key="2">
    <source>
        <dbReference type="Pfam" id="PF22725"/>
    </source>
</evidence>
<protein>
    <submittedName>
        <fullName evidence="3">Gfo/Idh/MocA family oxidoreductase</fullName>
    </submittedName>
</protein>
<sequence length="306" mass="34268">MTLRVGMIGMGVISKYYVHAMQNRPDTPELAAVCDLNEERMKPFAESGTPCFTDYHELLRQADIDAVIVNVPNDKHYAICMDALLAGKHVCCEKPMTLTLREAGELVALSRKTGITLFTAFHRRYNMHFVQALEAVTSHDEIVSVRASYLEKIEEHAGEDKWYLQPERCGGGCVADNGPNVFDTLAYFLGHLTVRSADIVRNERNVDLEARIRLESDTGIPAEVHLDWNYPYGEKKDVHIVLKDGREIAIDMLAGFTAFKSSLYHEYEAILHDFAANIAMGGCHGEDGYDAVRLVHDTYRAEAVSA</sequence>
<dbReference type="EMBL" id="BOVK01000012">
    <property type="protein sequence ID" value="GIQ68045.1"/>
    <property type="molecule type" value="Genomic_DNA"/>
</dbReference>
<dbReference type="PANTHER" id="PTHR43818">
    <property type="entry name" value="BCDNA.GH03377"/>
    <property type="match status" value="1"/>
</dbReference>
<dbReference type="Pfam" id="PF22725">
    <property type="entry name" value="GFO_IDH_MocA_C3"/>
    <property type="match status" value="1"/>
</dbReference>
<comment type="caution">
    <text evidence="3">The sequence shown here is derived from an EMBL/GenBank/DDBJ whole genome shotgun (WGS) entry which is preliminary data.</text>
</comment>
<gene>
    <name evidence="3" type="ORF">XYCOK13_08690</name>
</gene>
<dbReference type="Gene3D" id="3.30.360.10">
    <property type="entry name" value="Dihydrodipicolinate Reductase, domain 2"/>
    <property type="match status" value="1"/>
</dbReference>
<dbReference type="InterPro" id="IPR055170">
    <property type="entry name" value="GFO_IDH_MocA-like_dom"/>
</dbReference>
<dbReference type="SUPFAM" id="SSF51735">
    <property type="entry name" value="NAD(P)-binding Rossmann-fold domains"/>
    <property type="match status" value="1"/>
</dbReference>
<name>A0A8J4M1G6_9BACL</name>
<dbReference type="RefSeq" id="WP_213410668.1">
    <property type="nucleotide sequence ID" value="NZ_BOVK01000012.1"/>
</dbReference>
<dbReference type="GO" id="GO:0000166">
    <property type="term" value="F:nucleotide binding"/>
    <property type="evidence" value="ECO:0007669"/>
    <property type="project" value="InterPro"/>
</dbReference>
<dbReference type="AlphaFoldDB" id="A0A8J4M1G6"/>
<accession>A0A8J4M1G6</accession>
<dbReference type="Proteomes" id="UP000677918">
    <property type="component" value="Unassembled WGS sequence"/>
</dbReference>
<evidence type="ECO:0000313" key="3">
    <source>
        <dbReference type="EMBL" id="GIQ68045.1"/>
    </source>
</evidence>
<feature type="domain" description="GFO/IDH/MocA-like oxidoreductase" evidence="2">
    <location>
        <begin position="141"/>
        <end position="245"/>
    </location>
</feature>
<dbReference type="Gene3D" id="3.40.50.720">
    <property type="entry name" value="NAD(P)-binding Rossmann-like Domain"/>
    <property type="match status" value="1"/>
</dbReference>
<dbReference type="Pfam" id="PF01408">
    <property type="entry name" value="GFO_IDH_MocA"/>
    <property type="match status" value="1"/>
</dbReference>
<dbReference type="InterPro" id="IPR036291">
    <property type="entry name" value="NAD(P)-bd_dom_sf"/>
</dbReference>
<dbReference type="InterPro" id="IPR050463">
    <property type="entry name" value="Gfo/Idh/MocA_oxidrdct_glycsds"/>
</dbReference>
<dbReference type="PANTHER" id="PTHR43818:SF7">
    <property type="entry name" value="DEHYDROGENASE"/>
    <property type="match status" value="1"/>
</dbReference>
<feature type="domain" description="Gfo/Idh/MocA-like oxidoreductase N-terminal" evidence="1">
    <location>
        <begin position="3"/>
        <end position="120"/>
    </location>
</feature>
<organism evidence="3 4">
    <name type="scientific">Xylanibacillus composti</name>
    <dbReference type="NCBI Taxonomy" id="1572762"/>
    <lineage>
        <taxon>Bacteria</taxon>
        <taxon>Bacillati</taxon>
        <taxon>Bacillota</taxon>
        <taxon>Bacilli</taxon>
        <taxon>Bacillales</taxon>
        <taxon>Paenibacillaceae</taxon>
        <taxon>Xylanibacillus</taxon>
    </lineage>
</organism>
<keyword evidence="4" id="KW-1185">Reference proteome</keyword>
<proteinExistence type="predicted"/>
<evidence type="ECO:0000313" key="4">
    <source>
        <dbReference type="Proteomes" id="UP000677918"/>
    </source>
</evidence>
<dbReference type="SUPFAM" id="SSF55347">
    <property type="entry name" value="Glyceraldehyde-3-phosphate dehydrogenase-like, C-terminal domain"/>
    <property type="match status" value="1"/>
</dbReference>
<dbReference type="InterPro" id="IPR000683">
    <property type="entry name" value="Gfo/Idh/MocA-like_OxRdtase_N"/>
</dbReference>
<reference evidence="3" key="1">
    <citation type="submission" date="2021-04" db="EMBL/GenBank/DDBJ databases">
        <title>Draft genome sequence of Xylanibacillus composti strain K13.</title>
        <authorList>
            <person name="Uke A."/>
            <person name="Chhe C."/>
            <person name="Baramee S."/>
            <person name="Kosugi A."/>
        </authorList>
    </citation>
    <scope>NUCLEOTIDE SEQUENCE</scope>
    <source>
        <strain evidence="3">K13</strain>
    </source>
</reference>
<evidence type="ECO:0000259" key="1">
    <source>
        <dbReference type="Pfam" id="PF01408"/>
    </source>
</evidence>